<proteinExistence type="predicted"/>
<sequence>MLTGIIFVNRNKLRWRDASQIWSAQDVLRSQEALGGRPVFVGMMIGLAARWSVYQTTVIDATYLKTHRAASSLRIRKRMWAA</sequence>
<gene>
    <name evidence="1" type="ORF">GCM10007207_17640</name>
</gene>
<comment type="caution">
    <text evidence="1">The sequence shown here is derived from an EMBL/GenBank/DDBJ whole genome shotgun (WGS) entry which is preliminary data.</text>
</comment>
<accession>A0ABQ1M3Q5</accession>
<name>A0ABQ1M3Q5_9PROT</name>
<protein>
    <submittedName>
        <fullName evidence="1">Uncharacterized protein</fullName>
    </submittedName>
</protein>
<dbReference type="Proteomes" id="UP000637769">
    <property type="component" value="Unassembled WGS sequence"/>
</dbReference>
<evidence type="ECO:0000313" key="1">
    <source>
        <dbReference type="EMBL" id="GGC32618.1"/>
    </source>
</evidence>
<organism evidence="1 2">
    <name type="scientific">Asaia siamensis</name>
    <dbReference type="NCBI Taxonomy" id="110479"/>
    <lineage>
        <taxon>Bacteria</taxon>
        <taxon>Pseudomonadati</taxon>
        <taxon>Pseudomonadota</taxon>
        <taxon>Alphaproteobacteria</taxon>
        <taxon>Acetobacterales</taxon>
        <taxon>Acetobacteraceae</taxon>
        <taxon>Asaia</taxon>
    </lineage>
</organism>
<keyword evidence="2" id="KW-1185">Reference proteome</keyword>
<dbReference type="EMBL" id="BMCH01000004">
    <property type="protein sequence ID" value="GGC32618.1"/>
    <property type="molecule type" value="Genomic_DNA"/>
</dbReference>
<evidence type="ECO:0000313" key="2">
    <source>
        <dbReference type="Proteomes" id="UP000637769"/>
    </source>
</evidence>
<reference evidence="2" key="1">
    <citation type="journal article" date="2019" name="Int. J. Syst. Evol. Microbiol.">
        <title>The Global Catalogue of Microorganisms (GCM) 10K type strain sequencing project: providing services to taxonomists for standard genome sequencing and annotation.</title>
        <authorList>
            <consortium name="The Broad Institute Genomics Platform"/>
            <consortium name="The Broad Institute Genome Sequencing Center for Infectious Disease"/>
            <person name="Wu L."/>
            <person name="Ma J."/>
        </authorList>
    </citation>
    <scope>NUCLEOTIDE SEQUENCE [LARGE SCALE GENOMIC DNA]</scope>
    <source>
        <strain evidence="2">CCM 7132</strain>
    </source>
</reference>